<evidence type="ECO:0000313" key="2">
    <source>
        <dbReference type="EMBL" id="KIC94724.1"/>
    </source>
</evidence>
<dbReference type="Proteomes" id="UP000031408">
    <property type="component" value="Unassembled WGS sequence"/>
</dbReference>
<sequence length="224" mass="24588">MARILMIDTALQDAGVCISIDGKDPVLLKNDRQKEHAAWIQPAIKELTRLSGTTLNDLDAVAVSAGPGSYTGLRVGMATAKGLCYVLKIPLISVNTLKIMANAAIKQLEGDNWYCPMIDARRMEVYTAIFNRDLDEIMPPAALVLEPGSFDNWLEKRHICFFGDGSPKYNNMLKSVDASFGNVTVSAADGLELAAGMYARREFCDLAYAEPQYIKAFYTPVKAK</sequence>
<dbReference type="AlphaFoldDB" id="A0A0C1IW63"/>
<dbReference type="InterPro" id="IPR043129">
    <property type="entry name" value="ATPase_NBD"/>
</dbReference>
<accession>A0A0C1IW63</accession>
<dbReference type="PANTHER" id="PTHR11735">
    <property type="entry name" value="TRNA N6-ADENOSINE THREONYLCARBAMOYLTRANSFERASE"/>
    <property type="match status" value="1"/>
</dbReference>
<dbReference type="InterPro" id="IPR000905">
    <property type="entry name" value="Gcp-like_dom"/>
</dbReference>
<dbReference type="InterPro" id="IPR022496">
    <property type="entry name" value="T6A_TsaB"/>
</dbReference>
<comment type="caution">
    <text evidence="2">The sequence shown here is derived from an EMBL/GenBank/DDBJ whole genome shotgun (WGS) entry which is preliminary data.</text>
</comment>
<proteinExistence type="predicted"/>
<dbReference type="GO" id="GO:0002949">
    <property type="term" value="P:tRNA threonylcarbamoyladenosine modification"/>
    <property type="evidence" value="ECO:0007669"/>
    <property type="project" value="InterPro"/>
</dbReference>
<reference evidence="2 3" key="1">
    <citation type="submission" date="2014-11" db="EMBL/GenBank/DDBJ databases">
        <title>Genome sequence of Flavihumibacter solisilvae 3-3.</title>
        <authorList>
            <person name="Zhou G."/>
            <person name="Li M."/>
            <person name="Wang G."/>
        </authorList>
    </citation>
    <scope>NUCLEOTIDE SEQUENCE [LARGE SCALE GENOMIC DNA]</scope>
    <source>
        <strain evidence="2 3">3-3</strain>
    </source>
</reference>
<dbReference type="GO" id="GO:0005829">
    <property type="term" value="C:cytosol"/>
    <property type="evidence" value="ECO:0007669"/>
    <property type="project" value="TreeGrafter"/>
</dbReference>
<evidence type="ECO:0000313" key="3">
    <source>
        <dbReference type="Proteomes" id="UP000031408"/>
    </source>
</evidence>
<dbReference type="EMBL" id="JSVC01000010">
    <property type="protein sequence ID" value="KIC94724.1"/>
    <property type="molecule type" value="Genomic_DNA"/>
</dbReference>
<dbReference type="STRING" id="1349421.OI18_09565"/>
<dbReference type="Gene3D" id="3.30.420.40">
    <property type="match status" value="2"/>
</dbReference>
<name>A0A0C1IW63_9BACT</name>
<dbReference type="CDD" id="cd24032">
    <property type="entry name" value="ASKHA_NBD_TsaB"/>
    <property type="match status" value="1"/>
</dbReference>
<organism evidence="2 3">
    <name type="scientific">Flavihumibacter solisilvae</name>
    <dbReference type="NCBI Taxonomy" id="1349421"/>
    <lineage>
        <taxon>Bacteria</taxon>
        <taxon>Pseudomonadati</taxon>
        <taxon>Bacteroidota</taxon>
        <taxon>Chitinophagia</taxon>
        <taxon>Chitinophagales</taxon>
        <taxon>Chitinophagaceae</taxon>
        <taxon>Flavihumibacter</taxon>
    </lineage>
</organism>
<protein>
    <recommendedName>
        <fullName evidence="1">Gcp-like domain-containing protein</fullName>
    </recommendedName>
</protein>
<dbReference type="OrthoDB" id="9784166at2"/>
<dbReference type="PANTHER" id="PTHR11735:SF11">
    <property type="entry name" value="TRNA THREONYLCARBAMOYLADENOSINE BIOSYNTHESIS PROTEIN TSAB"/>
    <property type="match status" value="1"/>
</dbReference>
<dbReference type="RefSeq" id="WP_039139382.1">
    <property type="nucleotide sequence ID" value="NZ_JSVC01000010.1"/>
</dbReference>
<dbReference type="Pfam" id="PF00814">
    <property type="entry name" value="TsaD"/>
    <property type="match status" value="1"/>
</dbReference>
<evidence type="ECO:0000259" key="1">
    <source>
        <dbReference type="Pfam" id="PF00814"/>
    </source>
</evidence>
<dbReference type="SUPFAM" id="SSF53067">
    <property type="entry name" value="Actin-like ATPase domain"/>
    <property type="match status" value="2"/>
</dbReference>
<feature type="domain" description="Gcp-like" evidence="1">
    <location>
        <begin position="33"/>
        <end position="141"/>
    </location>
</feature>
<dbReference type="NCBIfam" id="TIGR03725">
    <property type="entry name" value="T6A_YeaZ"/>
    <property type="match status" value="1"/>
</dbReference>
<keyword evidence="3" id="KW-1185">Reference proteome</keyword>
<gene>
    <name evidence="2" type="ORF">OI18_09565</name>
</gene>